<dbReference type="Gene3D" id="3.40.50.410">
    <property type="entry name" value="von Willebrand factor, type A domain"/>
    <property type="match status" value="1"/>
</dbReference>
<name>D6ZAH3_SEGRD</name>
<dbReference type="RefSeq" id="WP_013137171.1">
    <property type="nucleotide sequence ID" value="NC_014168.1"/>
</dbReference>
<feature type="transmembrane region" description="Helical" evidence="1">
    <location>
        <begin position="36"/>
        <end position="55"/>
    </location>
</feature>
<feature type="transmembrane region" description="Helical" evidence="1">
    <location>
        <begin position="311"/>
        <end position="331"/>
    </location>
</feature>
<gene>
    <name evidence="2" type="ordered locus">Srot_0228</name>
</gene>
<dbReference type="SUPFAM" id="SSF53300">
    <property type="entry name" value="vWA-like"/>
    <property type="match status" value="1"/>
</dbReference>
<evidence type="ECO:0000256" key="1">
    <source>
        <dbReference type="SAM" id="Phobius"/>
    </source>
</evidence>
<evidence type="ECO:0000313" key="2">
    <source>
        <dbReference type="EMBL" id="ADG96715.1"/>
    </source>
</evidence>
<evidence type="ECO:0008006" key="4">
    <source>
        <dbReference type="Google" id="ProtNLM"/>
    </source>
</evidence>
<dbReference type="KEGG" id="srt:Srot_0228"/>
<keyword evidence="1" id="KW-1133">Transmembrane helix</keyword>
<dbReference type="eggNOG" id="COG2304">
    <property type="taxonomic scope" value="Bacteria"/>
</dbReference>
<dbReference type="HOGENOM" id="CLU_069615_0_0_11"/>
<dbReference type="EMBL" id="CP001958">
    <property type="protein sequence ID" value="ADG96715.1"/>
    <property type="molecule type" value="Genomic_DNA"/>
</dbReference>
<evidence type="ECO:0000313" key="3">
    <source>
        <dbReference type="Proteomes" id="UP000002247"/>
    </source>
</evidence>
<protein>
    <recommendedName>
        <fullName evidence="4">VWFA domain-containing protein</fullName>
    </recommendedName>
</protein>
<keyword evidence="1" id="KW-0812">Transmembrane</keyword>
<organism evidence="2 3">
    <name type="scientific">Segniliparus rotundus (strain ATCC BAA-972 / CDC 1076 / CIP 108378 / DSM 44985 / JCM 13578)</name>
    <dbReference type="NCBI Taxonomy" id="640132"/>
    <lineage>
        <taxon>Bacteria</taxon>
        <taxon>Bacillati</taxon>
        <taxon>Actinomycetota</taxon>
        <taxon>Actinomycetes</taxon>
        <taxon>Mycobacteriales</taxon>
        <taxon>Segniliparaceae</taxon>
        <taxon>Segniliparus</taxon>
    </lineage>
</organism>
<accession>D6ZAH3</accession>
<dbReference type="OrthoDB" id="9814325at2"/>
<keyword evidence="3" id="KW-1185">Reference proteome</keyword>
<keyword evidence="1" id="KW-0472">Membrane</keyword>
<dbReference type="InterPro" id="IPR036465">
    <property type="entry name" value="vWFA_dom_sf"/>
</dbReference>
<sequence length="343" mass="36446">MSAALVAAAAAIVLALRVYTLYCLLVRKSGGRLTAVLLRWGALTLAILCVFVAALRPSTSQRRQEPLTSPPVAAPSDNPERNIFLLVDRSPNSWADDFGPKHDYRMAGVRADLKAIVRQFPHANFSVIAFSATARVDWPLSADTWGLEAFLENYSAYPVTAGALDRADPTAASPLLNQGLDTARQQHPRSQNLVFYLGEGRRGHNAPRGAFTPGPGLVSGGAVLGYGSAAGGRVPERWGDDGAVVYAQGADGPLIVAPDEAALREIAGQLSLPYSHRGPGDPIAAVVPVLPGASPAGSGQTSSDWTDRTEYYWVFAMIAALILSVEAFLLIREVRQDQHGGLV</sequence>
<dbReference type="Proteomes" id="UP000002247">
    <property type="component" value="Chromosome"/>
</dbReference>
<reference evidence="2 3" key="1">
    <citation type="journal article" date="2010" name="Stand. Genomic Sci.">
        <title>Complete genome sequence of Segniliparus rotundus type strain (CDC 1076).</title>
        <authorList>
            <person name="Sikorski J."/>
            <person name="Lapidus A."/>
            <person name="Copeland A."/>
            <person name="Misra M."/>
            <person name="Glavina Del Rio T."/>
            <person name="Nolan M."/>
            <person name="Lucas S."/>
            <person name="Chen F."/>
            <person name="Tice H."/>
            <person name="Cheng J.F."/>
            <person name="Jando M."/>
            <person name="Schneider S."/>
            <person name="Bruce D."/>
            <person name="Goodwin L."/>
            <person name="Pitluck S."/>
            <person name="Liolios K."/>
            <person name="Mikhailova N."/>
            <person name="Pati A."/>
            <person name="Ivanova N."/>
            <person name="Mavromatis K."/>
            <person name="Chen A."/>
            <person name="Palaniappan K."/>
            <person name="Chertkov O."/>
            <person name="Land M."/>
            <person name="Hauser L."/>
            <person name="Chang Y.J."/>
            <person name="Jeffries C.D."/>
            <person name="Brettin T."/>
            <person name="Detter J.C."/>
            <person name="Han C."/>
            <person name="Rohde M."/>
            <person name="Goker M."/>
            <person name="Bristow J."/>
            <person name="Eisen J.A."/>
            <person name="Markowitz V."/>
            <person name="Hugenholtz P."/>
            <person name="Kyrpides N.C."/>
            <person name="Klenk H.P."/>
        </authorList>
    </citation>
    <scope>NUCLEOTIDE SEQUENCE [LARGE SCALE GENOMIC DNA]</scope>
    <source>
        <strain evidence="3">ATCC BAA-972 / CDC 1076 / CIP 108378 / DSM 44985 / JCM 13578</strain>
    </source>
</reference>
<proteinExistence type="predicted"/>
<dbReference type="STRING" id="640132.Srot_0228"/>
<dbReference type="AlphaFoldDB" id="D6ZAH3"/>